<evidence type="ECO:0000313" key="4">
    <source>
        <dbReference type="RefSeq" id="XP_030756550.1"/>
    </source>
</evidence>
<evidence type="ECO:0000313" key="3">
    <source>
        <dbReference type="Proteomes" id="UP000504635"/>
    </source>
</evidence>
<dbReference type="Proteomes" id="UP000504635">
    <property type="component" value="Unplaced"/>
</dbReference>
<evidence type="ECO:0000256" key="1">
    <source>
        <dbReference type="SAM" id="SignalP"/>
    </source>
</evidence>
<dbReference type="PANTHER" id="PTHR36299">
    <property type="entry name" value="AGAP008005-PA"/>
    <property type="match status" value="1"/>
</dbReference>
<accession>A0A6J2Y0I7</accession>
<dbReference type="OrthoDB" id="6590335at2759"/>
<sequence>MRPGVLILVAVVAVGMPTIASANIFEYLWADGSGSSEVQTRQDNEGISTCDCAGPACQCCVDFNLTYIDLGGPGCVQMEYISQEEGIKLNVSYGDSLLHSQHVKGPKPNATCMALLTNIADICARFSDLLPHNDGLRGCLLLEPKLLGAVTTTFRIGCFTMGPKGMILEQHNTTAIENTVSNATDATENQNESEIINGNLLAVVNETAEQGLAFLGNLLGLAFSETDEIEADKENSTTAQIATTLDNSTPGNVKK</sequence>
<reference evidence="4" key="1">
    <citation type="submission" date="2025-08" db="UniProtKB">
        <authorList>
            <consortium name="RefSeq"/>
        </authorList>
    </citation>
    <scope>IDENTIFICATION</scope>
    <source>
        <tissue evidence="4">Gonads</tissue>
    </source>
</reference>
<dbReference type="InParanoid" id="A0A6J2Y0I7"/>
<feature type="chain" id="PRO_5026889148" evidence="1">
    <location>
        <begin position="23"/>
        <end position="255"/>
    </location>
</feature>
<evidence type="ECO:0000259" key="2">
    <source>
        <dbReference type="Pfam" id="PF15998"/>
    </source>
</evidence>
<proteinExistence type="predicted"/>
<dbReference type="InterPro" id="IPR031941">
    <property type="entry name" value="DUF4773"/>
</dbReference>
<keyword evidence="3" id="KW-1185">Reference proteome</keyword>
<feature type="domain" description="DUF4773" evidence="2">
    <location>
        <begin position="50"/>
        <end position="165"/>
    </location>
</feature>
<dbReference type="Pfam" id="PF15998">
    <property type="entry name" value="DUF4773"/>
    <property type="match status" value="1"/>
</dbReference>
<dbReference type="KEGG" id="soy:115882539"/>
<keyword evidence="1" id="KW-0732">Signal</keyword>
<feature type="signal peptide" evidence="1">
    <location>
        <begin position="1"/>
        <end position="22"/>
    </location>
</feature>
<gene>
    <name evidence="4" type="primary">LOC115882539</name>
</gene>
<dbReference type="PANTHER" id="PTHR36299:SF2">
    <property type="entry name" value="DUF4773 DOMAIN-CONTAINING PROTEIN"/>
    <property type="match status" value="1"/>
</dbReference>
<name>A0A6J2Y0I7_SITOR</name>
<dbReference type="RefSeq" id="XP_030756550.1">
    <property type="nucleotide sequence ID" value="XM_030900690.1"/>
</dbReference>
<organism evidence="3 4">
    <name type="scientific">Sitophilus oryzae</name>
    <name type="common">Rice weevil</name>
    <name type="synonym">Curculio oryzae</name>
    <dbReference type="NCBI Taxonomy" id="7048"/>
    <lineage>
        <taxon>Eukaryota</taxon>
        <taxon>Metazoa</taxon>
        <taxon>Ecdysozoa</taxon>
        <taxon>Arthropoda</taxon>
        <taxon>Hexapoda</taxon>
        <taxon>Insecta</taxon>
        <taxon>Pterygota</taxon>
        <taxon>Neoptera</taxon>
        <taxon>Endopterygota</taxon>
        <taxon>Coleoptera</taxon>
        <taxon>Polyphaga</taxon>
        <taxon>Cucujiformia</taxon>
        <taxon>Curculionidae</taxon>
        <taxon>Dryophthorinae</taxon>
        <taxon>Sitophilus</taxon>
    </lineage>
</organism>
<dbReference type="GeneID" id="115882539"/>
<protein>
    <submittedName>
        <fullName evidence="4">Uncharacterized protein LOC115882539</fullName>
    </submittedName>
</protein>
<dbReference type="AlphaFoldDB" id="A0A6J2Y0I7"/>